<dbReference type="GO" id="GO:0000428">
    <property type="term" value="C:DNA-directed RNA polymerase complex"/>
    <property type="evidence" value="ECO:0007669"/>
    <property type="project" value="UniProtKB-KW"/>
</dbReference>
<keyword evidence="5" id="KW-0804">Transcription</keyword>
<keyword evidence="3" id="KW-0808">Transferase</keyword>
<evidence type="ECO:0000313" key="7">
    <source>
        <dbReference type="Proteomes" id="UP000673691"/>
    </source>
</evidence>
<evidence type="ECO:0000256" key="4">
    <source>
        <dbReference type="ARBA" id="ARBA00022695"/>
    </source>
</evidence>
<dbReference type="OrthoDB" id="270392at2759"/>
<proteinExistence type="predicted"/>
<dbReference type="AlphaFoldDB" id="A0A8H7ZVU7"/>
<keyword evidence="4" id="KW-0548">Nucleotidyltransferase</keyword>
<dbReference type="EC" id="2.7.7.6" evidence="1"/>
<evidence type="ECO:0000256" key="3">
    <source>
        <dbReference type="ARBA" id="ARBA00022679"/>
    </source>
</evidence>
<dbReference type="Gene3D" id="4.10.860.120">
    <property type="entry name" value="RNA polymerase II, clamp domain"/>
    <property type="match status" value="1"/>
</dbReference>
<sequence>MNIANPVGSEITSVAFSVYRPDEVRRTSVRRIVNPQLLDNLGHPAKGGLYDPALGPYSKHHLWVLLSGAQFKFLKANAARPF</sequence>
<evidence type="ECO:0000256" key="1">
    <source>
        <dbReference type="ARBA" id="ARBA00012418"/>
    </source>
</evidence>
<reference evidence="6 7" key="1">
    <citation type="journal article" name="Sci. Rep.">
        <title>Genome-scale phylogenetic analyses confirm Olpidium as the closest living zoosporic fungus to the non-flagellated, terrestrial fungi.</title>
        <authorList>
            <person name="Chang Y."/>
            <person name="Rochon D."/>
            <person name="Sekimoto S."/>
            <person name="Wang Y."/>
            <person name="Chovatia M."/>
            <person name="Sandor L."/>
            <person name="Salamov A."/>
            <person name="Grigoriev I.V."/>
            <person name="Stajich J.E."/>
            <person name="Spatafora J.W."/>
        </authorList>
    </citation>
    <scope>NUCLEOTIDE SEQUENCE [LARGE SCALE GENOMIC DNA]</scope>
    <source>
        <strain evidence="6">S191</strain>
    </source>
</reference>
<comment type="caution">
    <text evidence="6">The sequence shown here is derived from an EMBL/GenBank/DDBJ whole genome shotgun (WGS) entry which is preliminary data.</text>
</comment>
<evidence type="ECO:0000256" key="5">
    <source>
        <dbReference type="ARBA" id="ARBA00023163"/>
    </source>
</evidence>
<evidence type="ECO:0000256" key="2">
    <source>
        <dbReference type="ARBA" id="ARBA00022478"/>
    </source>
</evidence>
<protein>
    <recommendedName>
        <fullName evidence="1">DNA-directed RNA polymerase</fullName>
        <ecNumber evidence="1">2.7.7.6</ecNumber>
    </recommendedName>
</protein>
<dbReference type="Proteomes" id="UP000673691">
    <property type="component" value="Unassembled WGS sequence"/>
</dbReference>
<keyword evidence="7" id="KW-1185">Reference proteome</keyword>
<dbReference type="EMBL" id="JAEFCI010005621">
    <property type="protein sequence ID" value="KAG5460182.1"/>
    <property type="molecule type" value="Genomic_DNA"/>
</dbReference>
<dbReference type="InterPro" id="IPR044893">
    <property type="entry name" value="RNA_pol_Rpb1_clamp_domain"/>
</dbReference>
<dbReference type="GO" id="GO:0003899">
    <property type="term" value="F:DNA-directed RNA polymerase activity"/>
    <property type="evidence" value="ECO:0007669"/>
    <property type="project" value="UniProtKB-EC"/>
</dbReference>
<keyword evidence="2" id="KW-0240">DNA-directed RNA polymerase</keyword>
<organism evidence="6 7">
    <name type="scientific">Olpidium bornovanus</name>
    <dbReference type="NCBI Taxonomy" id="278681"/>
    <lineage>
        <taxon>Eukaryota</taxon>
        <taxon>Fungi</taxon>
        <taxon>Fungi incertae sedis</taxon>
        <taxon>Olpidiomycota</taxon>
        <taxon>Olpidiomycotina</taxon>
        <taxon>Olpidiomycetes</taxon>
        <taxon>Olpidiales</taxon>
        <taxon>Olpidiaceae</taxon>
        <taxon>Olpidium</taxon>
    </lineage>
</organism>
<accession>A0A8H7ZVU7</accession>
<evidence type="ECO:0000313" key="6">
    <source>
        <dbReference type="EMBL" id="KAG5460182.1"/>
    </source>
</evidence>
<gene>
    <name evidence="6" type="ORF">BJ554DRAFT_7803</name>
</gene>
<dbReference type="SUPFAM" id="SSF64484">
    <property type="entry name" value="beta and beta-prime subunits of DNA dependent RNA-polymerase"/>
    <property type="match status" value="1"/>
</dbReference>
<name>A0A8H7ZVU7_9FUNG</name>